<gene>
    <name evidence="8" type="ORF">C7M84_004333</name>
</gene>
<dbReference type="PROSITE" id="PS50002">
    <property type="entry name" value="SH3"/>
    <property type="match status" value="1"/>
</dbReference>
<organism evidence="8 9">
    <name type="scientific">Penaeus vannamei</name>
    <name type="common">Whiteleg shrimp</name>
    <name type="synonym">Litopenaeus vannamei</name>
    <dbReference type="NCBI Taxonomy" id="6689"/>
    <lineage>
        <taxon>Eukaryota</taxon>
        <taxon>Metazoa</taxon>
        <taxon>Ecdysozoa</taxon>
        <taxon>Arthropoda</taxon>
        <taxon>Crustacea</taxon>
        <taxon>Multicrustacea</taxon>
        <taxon>Malacostraca</taxon>
        <taxon>Eumalacostraca</taxon>
        <taxon>Eucarida</taxon>
        <taxon>Decapoda</taxon>
        <taxon>Dendrobranchiata</taxon>
        <taxon>Penaeoidea</taxon>
        <taxon>Penaeidae</taxon>
        <taxon>Penaeus</taxon>
    </lineage>
</organism>
<feature type="domain" description="SH3" evidence="6">
    <location>
        <begin position="398"/>
        <end position="466"/>
    </location>
</feature>
<comment type="similarity">
    <text evidence="5">Belongs to the glycosyltransferase 23 family.</text>
</comment>
<dbReference type="PANTHER" id="PTHR13132:SF29">
    <property type="entry name" value="ALPHA-(1,6)-FUCOSYLTRANSFERASE"/>
    <property type="match status" value="1"/>
</dbReference>
<reference evidence="8 9" key="2">
    <citation type="submission" date="2019-01" db="EMBL/GenBank/DDBJ databases">
        <title>The decoding of complex shrimp genome reveals the adaptation for benthos swimmer, frequently molting mechanism and breeding impact on genome.</title>
        <authorList>
            <person name="Sun Y."/>
            <person name="Gao Y."/>
            <person name="Yu Y."/>
        </authorList>
    </citation>
    <scope>NUCLEOTIDE SEQUENCE [LARGE SCALE GENOMIC DNA]</scope>
    <source>
        <tissue evidence="8">Muscle</tissue>
    </source>
</reference>
<proteinExistence type="inferred from homology"/>
<dbReference type="GO" id="GO:0046921">
    <property type="term" value="F:alpha-(1-&gt;6)-fucosyltransferase activity"/>
    <property type="evidence" value="ECO:0007669"/>
    <property type="project" value="TreeGrafter"/>
</dbReference>
<dbReference type="Pfam" id="PF14604">
    <property type="entry name" value="SH3_9"/>
    <property type="match status" value="1"/>
</dbReference>
<keyword evidence="1 4" id="KW-0728">SH3 domain</keyword>
<feature type="region of interest" description="Important for donor substrate binding" evidence="5">
    <location>
        <begin position="260"/>
        <end position="261"/>
    </location>
</feature>
<feature type="domain" description="GT23" evidence="7">
    <location>
        <begin position="102"/>
        <end position="389"/>
    </location>
</feature>
<dbReference type="GO" id="GO:0006487">
    <property type="term" value="P:protein N-linked glycosylation"/>
    <property type="evidence" value="ECO:0007669"/>
    <property type="project" value="TreeGrafter"/>
</dbReference>
<keyword evidence="3 5" id="KW-0808">Transferase</keyword>
<evidence type="ECO:0000256" key="3">
    <source>
        <dbReference type="ARBA" id="ARBA00022679"/>
    </source>
</evidence>
<evidence type="ECO:0000256" key="2">
    <source>
        <dbReference type="ARBA" id="ARBA00022676"/>
    </source>
</evidence>
<dbReference type="Gene3D" id="2.30.30.40">
    <property type="entry name" value="SH3 Domains"/>
    <property type="match status" value="1"/>
</dbReference>
<dbReference type="Proteomes" id="UP000283509">
    <property type="component" value="Unassembled WGS sequence"/>
</dbReference>
<evidence type="ECO:0000259" key="7">
    <source>
        <dbReference type="PROSITE" id="PS51659"/>
    </source>
</evidence>
<evidence type="ECO:0000313" key="8">
    <source>
        <dbReference type="EMBL" id="ROT77027.1"/>
    </source>
</evidence>
<dbReference type="SUPFAM" id="SSF50044">
    <property type="entry name" value="SH3-domain"/>
    <property type="match status" value="1"/>
</dbReference>
<sequence length="481" mass="55461">MALVSPRFPRLLIQLIFSAFRKTLCKYFCGLLLALGKNNGIFKVDKIAIGLCDRLLYVARYDLWRLRNESGLLAWKAKELKELSALIQHRFHVLQNPADCKTAKKIICNIPVDTKSRGIGSQLHHLSYCFLASYGQQRTLIINSGSAKGTGLAMDAYYLPLSETCVHANGTAARWPGKAGSLIVQFPNGDNITPRHPYFPKSVPKDIGRRLVNANADPFAWWMGQFFRYAMRTASGFRDHVEKLRARLGFESPIVGVQVRRTDKVIREAKLIELEKYMEAAEDFFDDLEIRGTNVTRRRIYLATDDPNVVLEARKKYPNYKIVCNEESVSTANMKTRKSETNMKNFLTDVFFLYHSDYLVCSLSSNICRLAYELLQTLRPDAPRRIFSVDSSYWFHYEVGNVVRARYPHTPRRPSELEFQKGDRLTVIFKYYRKNINHQDGFLYGQNQDTGQFGLYPIYKTVEITRNADIPSFEHIDKKKK</sequence>
<keyword evidence="9" id="KW-1185">Reference proteome</keyword>
<dbReference type="Pfam" id="PF19745">
    <property type="entry name" value="FUT8_N_cat"/>
    <property type="match status" value="1"/>
</dbReference>
<evidence type="ECO:0000259" key="6">
    <source>
        <dbReference type="PROSITE" id="PS50002"/>
    </source>
</evidence>
<dbReference type="Gene3D" id="3.40.50.11350">
    <property type="match status" value="1"/>
</dbReference>
<dbReference type="PROSITE" id="PS51659">
    <property type="entry name" value="GT23"/>
    <property type="match status" value="1"/>
</dbReference>
<dbReference type="InterPro" id="IPR036028">
    <property type="entry name" value="SH3-like_dom_sf"/>
</dbReference>
<evidence type="ECO:0000313" key="9">
    <source>
        <dbReference type="Proteomes" id="UP000283509"/>
    </source>
</evidence>
<evidence type="ECO:0000256" key="1">
    <source>
        <dbReference type="ARBA" id="ARBA00022443"/>
    </source>
</evidence>
<dbReference type="SMART" id="SM00326">
    <property type="entry name" value="SH3"/>
    <property type="match status" value="1"/>
</dbReference>
<accession>A0A423TKS4</accession>
<keyword evidence="2 5" id="KW-0328">Glycosyltransferase</keyword>
<name>A0A423TKS4_PENVA</name>
<dbReference type="STRING" id="6689.A0A423TKS4"/>
<dbReference type="InterPro" id="IPR001452">
    <property type="entry name" value="SH3_domain"/>
</dbReference>
<dbReference type="OrthoDB" id="2014825at2759"/>
<dbReference type="PANTHER" id="PTHR13132">
    <property type="entry name" value="ALPHA- 1,6 -FUCOSYLTRANSFERASE"/>
    <property type="match status" value="1"/>
</dbReference>
<dbReference type="InterPro" id="IPR045573">
    <property type="entry name" value="Fut8_N_cat"/>
</dbReference>
<dbReference type="InterPro" id="IPR027350">
    <property type="entry name" value="GT23_dom"/>
</dbReference>
<evidence type="ECO:0000256" key="5">
    <source>
        <dbReference type="PROSITE-ProRule" id="PRU00992"/>
    </source>
</evidence>
<dbReference type="AlphaFoldDB" id="A0A423TKS4"/>
<dbReference type="CDD" id="cd11300">
    <property type="entry name" value="Fut8_like"/>
    <property type="match status" value="1"/>
</dbReference>
<comment type="caution">
    <text evidence="8">The sequence shown here is derived from an EMBL/GenBank/DDBJ whole genome shotgun (WGS) entry which is preliminary data.</text>
</comment>
<dbReference type="EMBL" id="QCYY01001575">
    <property type="protein sequence ID" value="ROT77027.1"/>
    <property type="molecule type" value="Genomic_DNA"/>
</dbReference>
<protein>
    <submittedName>
        <fullName evidence="8">Alpha-(1,6)-fucosyltransferase</fullName>
    </submittedName>
</protein>
<reference evidence="8 9" key="1">
    <citation type="submission" date="2018-04" db="EMBL/GenBank/DDBJ databases">
        <authorList>
            <person name="Zhang X."/>
            <person name="Yuan J."/>
            <person name="Li F."/>
            <person name="Xiang J."/>
        </authorList>
    </citation>
    <scope>NUCLEOTIDE SEQUENCE [LARGE SCALE GENOMIC DNA]</scope>
    <source>
        <tissue evidence="8">Muscle</tissue>
    </source>
</reference>
<evidence type="ECO:0000256" key="4">
    <source>
        <dbReference type="PROSITE-ProRule" id="PRU00192"/>
    </source>
</evidence>